<organism evidence="1 2">
    <name type="scientific">Christiangramia fulva</name>
    <dbReference type="NCBI Taxonomy" id="2126553"/>
    <lineage>
        <taxon>Bacteria</taxon>
        <taxon>Pseudomonadati</taxon>
        <taxon>Bacteroidota</taxon>
        <taxon>Flavobacteriia</taxon>
        <taxon>Flavobacteriales</taxon>
        <taxon>Flavobacteriaceae</taxon>
        <taxon>Christiangramia</taxon>
    </lineage>
</organism>
<gene>
    <name evidence="1" type="ORF">C7S20_02545</name>
</gene>
<evidence type="ECO:0000313" key="1">
    <source>
        <dbReference type="EMBL" id="AVR44230.1"/>
    </source>
</evidence>
<reference evidence="2" key="1">
    <citation type="submission" date="2018-03" db="EMBL/GenBank/DDBJ databases">
        <title>Gramella fulva sp. nov., isolated from a dry surface of tidal flat.</title>
        <authorList>
            <person name="Hwang S.H."/>
            <person name="Hwang W.M."/>
            <person name="Kang K."/>
            <person name="Ahn T.-Y."/>
        </authorList>
    </citation>
    <scope>NUCLEOTIDE SEQUENCE [LARGE SCALE GENOMIC DNA]</scope>
    <source>
        <strain evidence="2">SH35</strain>
    </source>
</reference>
<sequence>MRRLFIFFILFIHFIGFTQNSSSVPTYTRIIPPLQTDLKSSSIIFKSSNDFLQVHFPSIRSSEYSIFPTNDFVVILADMKLSSNGEIYSLELDPSFFIYKQTGNEFDSLTVSNIRKDKVLSADYIEKISIPTHHNLNKIEPQLLTFDIHYN</sequence>
<dbReference type="Proteomes" id="UP000241507">
    <property type="component" value="Chromosome"/>
</dbReference>
<dbReference type="RefSeq" id="WP_107011008.1">
    <property type="nucleotide sequence ID" value="NZ_CP028136.1"/>
</dbReference>
<protein>
    <submittedName>
        <fullName evidence="1">Uncharacterized protein</fullName>
    </submittedName>
</protein>
<dbReference type="EMBL" id="CP028136">
    <property type="protein sequence ID" value="AVR44230.1"/>
    <property type="molecule type" value="Genomic_DNA"/>
</dbReference>
<dbReference type="AlphaFoldDB" id="A0A2R3Z1R6"/>
<keyword evidence="2" id="KW-1185">Reference proteome</keyword>
<proteinExistence type="predicted"/>
<name>A0A2R3Z1R6_9FLAO</name>
<accession>A0A2R3Z1R6</accession>
<evidence type="ECO:0000313" key="2">
    <source>
        <dbReference type="Proteomes" id="UP000241507"/>
    </source>
</evidence>
<dbReference type="KEGG" id="grs:C7S20_02545"/>